<dbReference type="PROSITE" id="PS51379">
    <property type="entry name" value="4FE4S_FER_2"/>
    <property type="match status" value="2"/>
</dbReference>
<evidence type="ECO:0000259" key="9">
    <source>
        <dbReference type="PROSITE" id="PS51379"/>
    </source>
</evidence>
<dbReference type="EMBL" id="LAVV01007798">
    <property type="protein sequence ID" value="KNZ54751.1"/>
    <property type="molecule type" value="Genomic_DNA"/>
</dbReference>
<dbReference type="Pfam" id="PF12838">
    <property type="entry name" value="Fer4_7"/>
    <property type="match status" value="1"/>
</dbReference>
<dbReference type="GO" id="GO:0016020">
    <property type="term" value="C:membrane"/>
    <property type="evidence" value="ECO:0007669"/>
    <property type="project" value="InterPro"/>
</dbReference>
<keyword evidence="5" id="KW-1278">Translocase</keyword>
<dbReference type="STRING" id="27349.A0A0L6V1W0"/>
<protein>
    <submittedName>
        <fullName evidence="10">NADH dehydrogenase (Ubiquinone) Fe-S protein 8</fullName>
    </submittedName>
</protein>
<keyword evidence="3" id="KW-0004">4Fe-4S</keyword>
<gene>
    <name evidence="10" type="ORF">VP01_2867g1</name>
</gene>
<feature type="region of interest" description="Disordered" evidence="8">
    <location>
        <begin position="82"/>
        <end position="105"/>
    </location>
</feature>
<evidence type="ECO:0000256" key="4">
    <source>
        <dbReference type="ARBA" id="ARBA00022723"/>
    </source>
</evidence>
<dbReference type="GO" id="GO:0005739">
    <property type="term" value="C:mitochondrion"/>
    <property type="evidence" value="ECO:0007669"/>
    <property type="project" value="GOC"/>
</dbReference>
<name>A0A0L6V1W0_9BASI</name>
<reference evidence="10 11" key="1">
    <citation type="submission" date="2015-08" db="EMBL/GenBank/DDBJ databases">
        <title>Next Generation Sequencing and Analysis of the Genome of Puccinia sorghi L Schw, the Causal Agent of Maize Common Rust.</title>
        <authorList>
            <person name="Rochi L."/>
            <person name="Burguener G."/>
            <person name="Darino M."/>
            <person name="Turjanski A."/>
            <person name="Kreff E."/>
            <person name="Dieguez M.J."/>
            <person name="Sacco F."/>
        </authorList>
    </citation>
    <scope>NUCLEOTIDE SEQUENCE [LARGE SCALE GENOMIC DNA]</scope>
    <source>
        <strain evidence="10 11">RO10H11247</strain>
    </source>
</reference>
<dbReference type="Proteomes" id="UP000037035">
    <property type="component" value="Unassembled WGS sequence"/>
</dbReference>
<feature type="region of interest" description="Disordered" evidence="8">
    <location>
        <begin position="1"/>
        <end position="25"/>
    </location>
</feature>
<evidence type="ECO:0000256" key="3">
    <source>
        <dbReference type="ARBA" id="ARBA00022485"/>
    </source>
</evidence>
<comment type="similarity">
    <text evidence="2">Belongs to the complex I 23 kDa subunit family.</text>
</comment>
<evidence type="ECO:0000256" key="2">
    <source>
        <dbReference type="ARBA" id="ARBA00010277"/>
    </source>
</evidence>
<evidence type="ECO:0000256" key="1">
    <source>
        <dbReference type="ARBA" id="ARBA00001966"/>
    </source>
</evidence>
<dbReference type="InterPro" id="IPR010226">
    <property type="entry name" value="NADH_quinone_OxRdtase_chainI"/>
</dbReference>
<keyword evidence="4" id="KW-0479">Metal-binding</keyword>
<dbReference type="AlphaFoldDB" id="A0A0L6V1W0"/>
<evidence type="ECO:0000256" key="8">
    <source>
        <dbReference type="SAM" id="MobiDB-lite"/>
    </source>
</evidence>
<keyword evidence="10" id="KW-0830">Ubiquinone</keyword>
<dbReference type="Gene3D" id="3.30.70.3270">
    <property type="match status" value="1"/>
</dbReference>
<feature type="domain" description="4Fe-4S ferredoxin-type" evidence="9">
    <location>
        <begin position="153"/>
        <end position="182"/>
    </location>
</feature>
<evidence type="ECO:0000256" key="6">
    <source>
        <dbReference type="ARBA" id="ARBA00023004"/>
    </source>
</evidence>
<sequence>MGCGSIQAGVKARGSGPADVPGADVQYHSPNPVRWISVGRNSIGQWNFTKNQFRPKTSRMLSISTKRTTSLLRTTRAFSTTRPVQLAHPAPEKDHIPSPTQTPDLPPFHFAASSSSFDSAPEFNYRDPSPKPIVYKDYSKGPSALDKAARLFFLTEIARASLIACKLCEAICPAQAITIESETREDGSRRTTRYDLDMTKCIYCGFCQEACPVDAIVESQNTEYSTETREELLYNKEKLLANGDRMEAEIAANLQADHVYR</sequence>
<evidence type="ECO:0000256" key="5">
    <source>
        <dbReference type="ARBA" id="ARBA00022967"/>
    </source>
</evidence>
<evidence type="ECO:0000313" key="10">
    <source>
        <dbReference type="EMBL" id="KNZ54751.1"/>
    </source>
</evidence>
<feature type="domain" description="4Fe-4S ferredoxin-type" evidence="9">
    <location>
        <begin position="192"/>
        <end position="221"/>
    </location>
</feature>
<proteinExistence type="inferred from homology"/>
<organism evidence="10 11">
    <name type="scientific">Puccinia sorghi</name>
    <dbReference type="NCBI Taxonomy" id="27349"/>
    <lineage>
        <taxon>Eukaryota</taxon>
        <taxon>Fungi</taxon>
        <taxon>Dikarya</taxon>
        <taxon>Basidiomycota</taxon>
        <taxon>Pucciniomycotina</taxon>
        <taxon>Pucciniomycetes</taxon>
        <taxon>Pucciniales</taxon>
        <taxon>Pucciniaceae</taxon>
        <taxon>Puccinia</taxon>
    </lineage>
</organism>
<keyword evidence="11" id="KW-1185">Reference proteome</keyword>
<keyword evidence="6" id="KW-0408">Iron</keyword>
<keyword evidence="7" id="KW-0411">Iron-sulfur</keyword>
<comment type="cofactor">
    <cofactor evidence="1">
        <name>[4Fe-4S] cluster</name>
        <dbReference type="ChEBI" id="CHEBI:49883"/>
    </cofactor>
</comment>
<dbReference type="GO" id="GO:0046872">
    <property type="term" value="F:metal ion binding"/>
    <property type="evidence" value="ECO:0007669"/>
    <property type="project" value="UniProtKB-KW"/>
</dbReference>
<accession>A0A0L6V1W0</accession>
<dbReference type="InterPro" id="IPR017900">
    <property type="entry name" value="4Fe4S_Fe_S_CS"/>
</dbReference>
<dbReference type="PANTHER" id="PTHR10849:SF20">
    <property type="entry name" value="NADH DEHYDROGENASE [UBIQUINONE] IRON-SULFUR PROTEIN 8, MITOCHONDRIAL"/>
    <property type="match status" value="1"/>
</dbReference>
<dbReference type="InterPro" id="IPR017896">
    <property type="entry name" value="4Fe4S_Fe-S-bd"/>
</dbReference>
<dbReference type="GO" id="GO:0003954">
    <property type="term" value="F:NADH dehydrogenase activity"/>
    <property type="evidence" value="ECO:0007669"/>
    <property type="project" value="TreeGrafter"/>
</dbReference>
<comment type="caution">
    <text evidence="10">The sequence shown here is derived from an EMBL/GenBank/DDBJ whole genome shotgun (WGS) entry which is preliminary data.</text>
</comment>
<dbReference type="NCBIfam" id="NF004538">
    <property type="entry name" value="PRK05888.1-4"/>
    <property type="match status" value="1"/>
</dbReference>
<dbReference type="SUPFAM" id="SSF54862">
    <property type="entry name" value="4Fe-4S ferredoxins"/>
    <property type="match status" value="1"/>
</dbReference>
<dbReference type="GO" id="GO:0032981">
    <property type="term" value="P:mitochondrial respiratory chain complex I assembly"/>
    <property type="evidence" value="ECO:0007669"/>
    <property type="project" value="TreeGrafter"/>
</dbReference>
<dbReference type="OrthoDB" id="204405at2759"/>
<evidence type="ECO:0000313" key="11">
    <source>
        <dbReference type="Proteomes" id="UP000037035"/>
    </source>
</evidence>
<dbReference type="VEuPathDB" id="FungiDB:VP01_2867g1"/>
<evidence type="ECO:0000256" key="7">
    <source>
        <dbReference type="ARBA" id="ARBA00023014"/>
    </source>
</evidence>
<dbReference type="PROSITE" id="PS00198">
    <property type="entry name" value="4FE4S_FER_1"/>
    <property type="match status" value="1"/>
</dbReference>
<dbReference type="PANTHER" id="PTHR10849">
    <property type="entry name" value="NADH DEHYDROGENASE UBIQUINONE IRON-SULFUR PROTEIN 8, MITOCHONDRIAL"/>
    <property type="match status" value="1"/>
</dbReference>
<dbReference type="GO" id="GO:0051539">
    <property type="term" value="F:4 iron, 4 sulfur cluster binding"/>
    <property type="evidence" value="ECO:0007669"/>
    <property type="project" value="UniProtKB-KW"/>
</dbReference>
<dbReference type="GO" id="GO:0006120">
    <property type="term" value="P:mitochondrial electron transport, NADH to ubiquinone"/>
    <property type="evidence" value="ECO:0007669"/>
    <property type="project" value="TreeGrafter"/>
</dbReference>